<evidence type="ECO:0000256" key="4">
    <source>
        <dbReference type="ARBA" id="ARBA00022691"/>
    </source>
</evidence>
<dbReference type="Gene3D" id="3.30.2130.30">
    <property type="match status" value="1"/>
</dbReference>
<dbReference type="GO" id="GO:0005737">
    <property type="term" value="C:cytoplasm"/>
    <property type="evidence" value="ECO:0007669"/>
    <property type="project" value="InterPro"/>
</dbReference>
<dbReference type="InterPro" id="IPR019614">
    <property type="entry name" value="SAM-dep_methyl-trfase"/>
</dbReference>
<comment type="caution">
    <text evidence="7">The sequence shown here is derived from an EMBL/GenBank/DDBJ whole genome shotgun (WGS) entry which is preliminary data.</text>
</comment>
<dbReference type="AlphaFoldDB" id="A0A1Y1SGZ1"/>
<feature type="domain" description="THUMP" evidence="6">
    <location>
        <begin position="47"/>
        <end position="158"/>
    </location>
</feature>
<sequence length="712" mass="79761">MRAMSEYFATCPRGAEQLLAAELARLGVDDPQPTRGGVAFSSTAADVAYRVCLYSALHQRLLLILGRFQARTPDELYAGVQQVDWSEHLAVDGTLRIDAKLRDTELGKPHFAALRAKDAIVDQFRARFDQRPSIRMRSPDLRIDLFVHRQSVQLATDLTGVWKAETPSGAVGDGIDAALVLGVLKQWPADVVIAGAAHVDVIAQAAMRASAAAPGLLKHDFGFAGWLGHVPARWQRLCDEARQAQHAAPDEQHPRIHVYEPDLKRLGRARRHAKALGLEAWVQWHDQGAWKMKPPAASGVLLVCPSRDDSAQQAAVEHAARSRFEGWQVVHRSESGETQGRAWRGKAQQVLKVSRGKRYMQVQLFDLSTHTRPLAASPAPRQPVAETLAEPTVEPAPDLINRLGKNHKHLRRWALREGVDCYRLYDADLPEYAAAVDLYHGDALWAVIQEYAAPAKLPDAVAAERLQQVVDGVRRVLDLPPQRVVVKTRQRQRGQAQYEKLGRDGDFHVVQEGGLKLLVNFTDYLDTGLFLDHRSVRAELGRQAPDRHVLNLFAYTGVATLHMVAGGAKSSTTVDMSRTYLSWAKRNLLLNGLHGNQHQFVQADCLHWLAEQAKDPASKRYGLIFMDPPTFSRSKRMQDTLDIQRDHVSLIRQAVTLLRPGGELFFSNNFRRFKLDEAALSDLVIRDITAATLPEDFKRRPRIHYCYRIQRA</sequence>
<dbReference type="SUPFAM" id="SSF53335">
    <property type="entry name" value="S-adenosyl-L-methionine-dependent methyltransferases"/>
    <property type="match status" value="1"/>
</dbReference>
<gene>
    <name evidence="7" type="primary">rlmL</name>
    <name evidence="7" type="ORF">ATO7_03665</name>
</gene>
<dbReference type="STRING" id="1317117.ATO7_03665"/>
<dbReference type="InterPro" id="IPR054170">
    <property type="entry name" value="RlmL_1st"/>
</dbReference>
<evidence type="ECO:0000256" key="5">
    <source>
        <dbReference type="PROSITE-ProRule" id="PRU00529"/>
    </source>
</evidence>
<dbReference type="SMART" id="SM00981">
    <property type="entry name" value="THUMP"/>
    <property type="match status" value="1"/>
</dbReference>
<dbReference type="Proteomes" id="UP000192342">
    <property type="component" value="Unassembled WGS sequence"/>
</dbReference>
<evidence type="ECO:0000313" key="8">
    <source>
        <dbReference type="Proteomes" id="UP000192342"/>
    </source>
</evidence>
<keyword evidence="2 7" id="KW-0489">Methyltransferase</keyword>
<dbReference type="GO" id="GO:0003723">
    <property type="term" value="F:RNA binding"/>
    <property type="evidence" value="ECO:0007669"/>
    <property type="project" value="UniProtKB-UniRule"/>
</dbReference>
<keyword evidence="4" id="KW-0949">S-adenosyl-L-methionine</keyword>
<dbReference type="GO" id="GO:0008990">
    <property type="term" value="F:rRNA (guanine-N2-)-methyltransferase activity"/>
    <property type="evidence" value="ECO:0007669"/>
    <property type="project" value="InterPro"/>
</dbReference>
<organism evidence="7 8">
    <name type="scientific">Oceanococcus atlanticus</name>
    <dbReference type="NCBI Taxonomy" id="1317117"/>
    <lineage>
        <taxon>Bacteria</taxon>
        <taxon>Pseudomonadati</taxon>
        <taxon>Pseudomonadota</taxon>
        <taxon>Gammaproteobacteria</taxon>
        <taxon>Chromatiales</taxon>
        <taxon>Oceanococcaceae</taxon>
        <taxon>Oceanococcus</taxon>
    </lineage>
</organism>
<dbReference type="InterPro" id="IPR004114">
    <property type="entry name" value="THUMP_dom"/>
</dbReference>
<evidence type="ECO:0000256" key="2">
    <source>
        <dbReference type="ARBA" id="ARBA00022603"/>
    </source>
</evidence>
<dbReference type="InterPro" id="IPR017244">
    <property type="entry name" value="23SrRNA_methyltr_KL"/>
</dbReference>
<proteinExistence type="predicted"/>
<keyword evidence="8" id="KW-1185">Reference proteome</keyword>
<dbReference type="InterPro" id="IPR029063">
    <property type="entry name" value="SAM-dependent_MTases_sf"/>
</dbReference>
<reference evidence="7 8" key="1">
    <citation type="submission" date="2013-04" db="EMBL/GenBank/DDBJ databases">
        <title>Oceanococcus atlanticus 22II-S10r2 Genome Sequencing.</title>
        <authorList>
            <person name="Lai Q."/>
            <person name="Li G."/>
            <person name="Shao Z."/>
        </authorList>
    </citation>
    <scope>NUCLEOTIDE SEQUENCE [LARGE SCALE GENOMIC DNA]</scope>
    <source>
        <strain evidence="7 8">22II-S10r2</strain>
    </source>
</reference>
<keyword evidence="5" id="KW-0694">RNA-binding</keyword>
<protein>
    <submittedName>
        <fullName evidence="7">23S rRNA m(2)G2445 methyltransferase</fullName>
    </submittedName>
</protein>
<accession>A0A1Y1SGZ1</accession>
<dbReference type="EMBL" id="AQQV01000001">
    <property type="protein sequence ID" value="ORE88942.1"/>
    <property type="molecule type" value="Genomic_DNA"/>
</dbReference>
<evidence type="ECO:0000313" key="7">
    <source>
        <dbReference type="EMBL" id="ORE88942.1"/>
    </source>
</evidence>
<keyword evidence="1" id="KW-0698">rRNA processing</keyword>
<dbReference type="NCBIfam" id="NF008748">
    <property type="entry name" value="PRK11783.1"/>
    <property type="match status" value="1"/>
</dbReference>
<dbReference type="Pfam" id="PF10672">
    <property type="entry name" value="Methyltrans_SAM"/>
    <property type="match status" value="1"/>
</dbReference>
<evidence type="ECO:0000256" key="3">
    <source>
        <dbReference type="ARBA" id="ARBA00022679"/>
    </source>
</evidence>
<evidence type="ECO:0000256" key="1">
    <source>
        <dbReference type="ARBA" id="ARBA00022552"/>
    </source>
</evidence>
<dbReference type="Pfam" id="PF22020">
    <property type="entry name" value="RlmL_1st"/>
    <property type="match status" value="1"/>
</dbReference>
<name>A0A1Y1SGZ1_9GAMM</name>
<dbReference type="PIRSF" id="PIRSF037618">
    <property type="entry name" value="RNA_Mtase_bacteria_prd"/>
    <property type="match status" value="1"/>
</dbReference>
<dbReference type="Gene3D" id="3.40.50.150">
    <property type="entry name" value="Vaccinia Virus protein VP39"/>
    <property type="match status" value="1"/>
</dbReference>
<dbReference type="CDD" id="cd02440">
    <property type="entry name" value="AdoMet_MTases"/>
    <property type="match status" value="1"/>
</dbReference>
<dbReference type="PROSITE" id="PS51165">
    <property type="entry name" value="THUMP"/>
    <property type="match status" value="1"/>
</dbReference>
<dbReference type="Pfam" id="PF02926">
    <property type="entry name" value="THUMP"/>
    <property type="match status" value="1"/>
</dbReference>
<dbReference type="CDD" id="cd11715">
    <property type="entry name" value="THUMP_AdoMetMT"/>
    <property type="match status" value="1"/>
</dbReference>
<evidence type="ECO:0000259" key="6">
    <source>
        <dbReference type="PROSITE" id="PS51165"/>
    </source>
</evidence>
<dbReference type="PANTHER" id="PTHR43042:SF3">
    <property type="entry name" value="RIBOSOMAL RNA LARGE SUBUNIT METHYLTRANSFERASE YWBD-RELATED"/>
    <property type="match status" value="1"/>
</dbReference>
<dbReference type="Gene3D" id="3.30.750.80">
    <property type="entry name" value="RNA methyltransferase domain (HRMD) like"/>
    <property type="match status" value="1"/>
</dbReference>
<dbReference type="PANTHER" id="PTHR43042">
    <property type="entry name" value="SAM-DEPENDENT METHYLTRANSFERASE"/>
    <property type="match status" value="1"/>
</dbReference>
<keyword evidence="3 7" id="KW-0808">Transferase</keyword>